<evidence type="ECO:0000256" key="5">
    <source>
        <dbReference type="ARBA" id="ARBA00022806"/>
    </source>
</evidence>
<dbReference type="GO" id="GO:0004527">
    <property type="term" value="F:exonuclease activity"/>
    <property type="evidence" value="ECO:0007669"/>
    <property type="project" value="UniProtKB-KW"/>
</dbReference>
<feature type="domain" description="ATP-dependent helicase/deoxyribonuclease subunit B N-terminal" evidence="11">
    <location>
        <begin position="6"/>
        <end position="298"/>
    </location>
</feature>
<dbReference type="OrthoDB" id="9758506at2"/>
<comment type="caution">
    <text evidence="12">The sequence shown here is derived from an EMBL/GenBank/DDBJ whole genome shotgun (WGS) entry which is preliminary data.</text>
</comment>
<keyword evidence="1" id="KW-0540">Nuclease</keyword>
<dbReference type="GO" id="GO:0005524">
    <property type="term" value="F:ATP binding"/>
    <property type="evidence" value="ECO:0007669"/>
    <property type="project" value="UniProtKB-KW"/>
</dbReference>
<dbReference type="AlphaFoldDB" id="A0A0R2IAW0"/>
<dbReference type="Gene3D" id="3.40.50.300">
    <property type="entry name" value="P-loop containing nucleotide triphosphate hydrolases"/>
    <property type="match status" value="4"/>
</dbReference>
<evidence type="ECO:0000256" key="8">
    <source>
        <dbReference type="ARBA" id="ARBA00023125"/>
    </source>
</evidence>
<accession>A0A0R2IAW0</accession>
<protein>
    <submittedName>
        <fullName evidence="12">ATP-dependent nuclease subunit B</fullName>
    </submittedName>
</protein>
<dbReference type="InterPro" id="IPR049035">
    <property type="entry name" value="ADDB_N"/>
</dbReference>
<dbReference type="Pfam" id="PF21445">
    <property type="entry name" value="ADDB_N"/>
    <property type="match status" value="1"/>
</dbReference>
<dbReference type="InterPro" id="IPR027417">
    <property type="entry name" value="P-loop_NTPase"/>
</dbReference>
<evidence type="ECO:0000259" key="11">
    <source>
        <dbReference type="Pfam" id="PF21445"/>
    </source>
</evidence>
<dbReference type="PANTHER" id="PTHR30591">
    <property type="entry name" value="RECBCD ENZYME SUBUNIT RECC"/>
    <property type="match status" value="1"/>
</dbReference>
<dbReference type="Pfam" id="PF12705">
    <property type="entry name" value="PDDEXK_1"/>
    <property type="match status" value="1"/>
</dbReference>
<dbReference type="GO" id="GO:0003677">
    <property type="term" value="F:DNA binding"/>
    <property type="evidence" value="ECO:0007669"/>
    <property type="project" value="UniProtKB-KW"/>
</dbReference>
<evidence type="ECO:0000256" key="7">
    <source>
        <dbReference type="ARBA" id="ARBA00022840"/>
    </source>
</evidence>
<keyword evidence="5" id="KW-0347">Helicase</keyword>
<gene>
    <name evidence="12" type="ORF">IV45_GL001040</name>
</gene>
<keyword evidence="13" id="KW-1185">Reference proteome</keyword>
<dbReference type="PANTHER" id="PTHR30591:SF1">
    <property type="entry name" value="RECBCD ENZYME SUBUNIT RECC"/>
    <property type="match status" value="1"/>
</dbReference>
<proteinExistence type="predicted"/>
<evidence type="ECO:0000256" key="3">
    <source>
        <dbReference type="ARBA" id="ARBA00022763"/>
    </source>
</evidence>
<evidence type="ECO:0000313" key="12">
    <source>
        <dbReference type="EMBL" id="KRN58589.1"/>
    </source>
</evidence>
<keyword evidence="4" id="KW-0378">Hydrolase</keyword>
<evidence type="ECO:0000259" key="10">
    <source>
        <dbReference type="Pfam" id="PF12705"/>
    </source>
</evidence>
<dbReference type="PATRIC" id="fig|396268.3.peg.1052"/>
<keyword evidence="6" id="KW-0269">Exonuclease</keyword>
<keyword evidence="2" id="KW-0547">Nucleotide-binding</keyword>
<organism evidence="12 13">
    <name type="scientific">Limosilactobacillus secaliphilus</name>
    <dbReference type="NCBI Taxonomy" id="396268"/>
    <lineage>
        <taxon>Bacteria</taxon>
        <taxon>Bacillati</taxon>
        <taxon>Bacillota</taxon>
        <taxon>Bacilli</taxon>
        <taxon>Lactobacillales</taxon>
        <taxon>Lactobacillaceae</taxon>
        <taxon>Limosilactobacillus</taxon>
    </lineage>
</organism>
<sequence length="1222" mass="140058">MSTLQFVTGPAAKNHEKELIQQLDKDMQKYPDDQFFYLVPNHIKFSTEIRVLQRLREIHQQEDVYAQSRLQILSFSRFAWLILRDQPQYQRQRISQVGMNMLVAKIVAGMSVDDLHLFAKEAHQSGFIQDLTQQLIEFENGNIDPHATDKIVEKLQQLSSSDSQADASAKIQMLFHVYDQFDQALAGRLNTATIYEQLTKQLDQQDLSHVHFYLDRFNSQFSAKEEAMVEAMIRNGKSTMISLILNHQEVQHPVDDDLYSMTLNQYKRLRSFAQNEGIDILPNIEASQKRTNADLAAVEQWMDSMTRLTNPKPLKEGNTLDHVHFFTAPTRFDELSRVAAKIRQMVATEKYTDQDGKQKRYRYRDFLVLTRHLDGYETMLEPIFESHGVPVFNDNDRSMADAPLVTLLDALFKIADRNYQLEDVLQLLKTGLLKPQNSRGFKYAVYQAENWCLKYSRTKKDWLSKEDWSYDPLFQADAVDKTTKEGQRALYKEQRLDRQLNLVHNYVRDHIAPLVDALKAAKTGKMGATILYQGLSDLDLPKQLKRWANNASAAGDLNQAQEPQQVWHTFCNLLDEYVAIMGDDDFDLDSFQNLLTVGFQVATYSQIPSTIDQVLVSETGITQTDQRKVVFMIGSTDDVMPEVSVNNSLLSDDDRDLLKNCLADNQFLPQVGLGRIRNEPLINCLGMLAAENELFMSAPIAGGDDGALRPSPYMVGLARYCNKYDDSTKSFTEDMPMAPVPQSDFADLKPFVSSQAATWSAYVQVYRDVKNSNAKLGSAWRQVSALLNQDRVEQLRNFKYSNDTTNLSKELASQLYGETDPQDKKKRHNTLYTSISQLQTYYRNPYEYFLKFGLKLKKRDELEISNADSGTFYHDSMEKLIDSVINGNEKLADLTDEELTKRMNQAMDWAFAQQPAINQLAKNYRRIAYQKHYLQGVATTMGRVLRNQAKASDAHPVDVELSFDQTDESKGAWAALHYQLANQQQVFVRGRIDRLDKIAVQDDATYYNVVDYKSGNKKFDLVDAYYGLDLQMLTYLNSLSQHLAAIKAKAKVGGALYLHLNAPSYHYGDLQKGDATDVELQKHLYHGVIMNDPQLLMQLDHGLVKGQRRLLDLSTKQNKNKETKQEQPYTFKKKTGSLLVNAAELAALLQRNQQLLIDAATNILAGDVQLHPFHRDKRTGLDYSDYLDVFRFDNMLDYHKYNYIDESDDDVLSKLKNNDQED</sequence>
<dbReference type="Proteomes" id="UP000050934">
    <property type="component" value="Unassembled WGS sequence"/>
</dbReference>
<dbReference type="GO" id="GO:0006310">
    <property type="term" value="P:DNA recombination"/>
    <property type="evidence" value="ECO:0007669"/>
    <property type="project" value="TreeGrafter"/>
</dbReference>
<dbReference type="RefSeq" id="WP_057742190.1">
    <property type="nucleotide sequence ID" value="NZ_JQBW01000010.1"/>
</dbReference>
<evidence type="ECO:0000256" key="6">
    <source>
        <dbReference type="ARBA" id="ARBA00022839"/>
    </source>
</evidence>
<dbReference type="GO" id="GO:0004386">
    <property type="term" value="F:helicase activity"/>
    <property type="evidence" value="ECO:0007669"/>
    <property type="project" value="UniProtKB-KW"/>
</dbReference>
<feature type="domain" description="PD-(D/E)XK endonuclease-like" evidence="10">
    <location>
        <begin position="833"/>
        <end position="1173"/>
    </location>
</feature>
<dbReference type="GO" id="GO:0006281">
    <property type="term" value="P:DNA repair"/>
    <property type="evidence" value="ECO:0007669"/>
    <property type="project" value="UniProtKB-KW"/>
</dbReference>
<dbReference type="STRING" id="396268.IV45_GL001040"/>
<keyword evidence="3" id="KW-0227">DNA damage</keyword>
<keyword evidence="8" id="KW-0238">DNA-binding</keyword>
<keyword evidence="7" id="KW-0067">ATP-binding</keyword>
<dbReference type="EMBL" id="JQBW01000010">
    <property type="protein sequence ID" value="KRN58589.1"/>
    <property type="molecule type" value="Genomic_DNA"/>
</dbReference>
<evidence type="ECO:0000313" key="13">
    <source>
        <dbReference type="Proteomes" id="UP000050934"/>
    </source>
</evidence>
<dbReference type="InterPro" id="IPR038726">
    <property type="entry name" value="PDDEXK_AddAB-type"/>
</dbReference>
<reference evidence="12 13" key="1">
    <citation type="journal article" date="2015" name="Genome Announc.">
        <title>Expanding the biotechnology potential of lactobacilli through comparative genomics of 213 strains and associated genera.</title>
        <authorList>
            <person name="Sun Z."/>
            <person name="Harris H.M."/>
            <person name="McCann A."/>
            <person name="Guo C."/>
            <person name="Argimon S."/>
            <person name="Zhang W."/>
            <person name="Yang X."/>
            <person name="Jeffery I.B."/>
            <person name="Cooney J.C."/>
            <person name="Kagawa T.F."/>
            <person name="Liu W."/>
            <person name="Song Y."/>
            <person name="Salvetti E."/>
            <person name="Wrobel A."/>
            <person name="Rasinkangas P."/>
            <person name="Parkhill J."/>
            <person name="Rea M.C."/>
            <person name="O'Sullivan O."/>
            <person name="Ritari J."/>
            <person name="Douillard F.P."/>
            <person name="Paul Ross R."/>
            <person name="Yang R."/>
            <person name="Briner A.E."/>
            <person name="Felis G.E."/>
            <person name="de Vos W.M."/>
            <person name="Barrangou R."/>
            <person name="Klaenhammer T.R."/>
            <person name="Caufield P.W."/>
            <person name="Cui Y."/>
            <person name="Zhang H."/>
            <person name="O'Toole P.W."/>
        </authorList>
    </citation>
    <scope>NUCLEOTIDE SEQUENCE [LARGE SCALE GENOMIC DNA]</scope>
    <source>
        <strain evidence="12 13">DSM 17896</strain>
    </source>
</reference>
<dbReference type="SUPFAM" id="SSF52540">
    <property type="entry name" value="P-loop containing nucleoside triphosphate hydrolases"/>
    <property type="match status" value="1"/>
</dbReference>
<evidence type="ECO:0000256" key="9">
    <source>
        <dbReference type="ARBA" id="ARBA00023204"/>
    </source>
</evidence>
<name>A0A0R2IAW0_9LACO</name>
<keyword evidence="9" id="KW-0234">DNA repair</keyword>
<evidence type="ECO:0000256" key="2">
    <source>
        <dbReference type="ARBA" id="ARBA00022741"/>
    </source>
</evidence>
<evidence type="ECO:0000256" key="1">
    <source>
        <dbReference type="ARBA" id="ARBA00022722"/>
    </source>
</evidence>
<evidence type="ECO:0000256" key="4">
    <source>
        <dbReference type="ARBA" id="ARBA00022801"/>
    </source>
</evidence>